<protein>
    <recommendedName>
        <fullName evidence="3">Helix-turn-helix domain-containing protein</fullName>
    </recommendedName>
</protein>
<name>A0A139SQM4_9BACT</name>
<comment type="caution">
    <text evidence="1">The sequence shown here is derived from an EMBL/GenBank/DDBJ whole genome shotgun (WGS) entry which is preliminary data.</text>
</comment>
<reference evidence="2" key="1">
    <citation type="submission" date="2016-02" db="EMBL/GenBank/DDBJ databases">
        <authorList>
            <person name="Sanders J.G."/>
            <person name="Lin J.Y."/>
            <person name="Wertz J.T."/>
            <person name="Russell J.A."/>
            <person name="Moreau C.S."/>
            <person name="Powell S."/>
        </authorList>
    </citation>
    <scope>NUCLEOTIDE SEQUENCE [LARGE SCALE GENOMIC DNA]</scope>
    <source>
        <strain evidence="2">CAG34</strain>
    </source>
</reference>
<gene>
    <name evidence="1" type="ORF">AXK11_03320</name>
</gene>
<dbReference type="EMBL" id="LSZQ01000028">
    <property type="protein sequence ID" value="KXU36837.1"/>
    <property type="molecule type" value="Genomic_DNA"/>
</dbReference>
<keyword evidence="2" id="KW-1185">Reference proteome</keyword>
<dbReference type="Proteomes" id="UP000070058">
    <property type="component" value="Unassembled WGS sequence"/>
</dbReference>
<sequence>MPLAQTATAELPPPSRTVDVGELIDPSRESFSIAEAAAIVDHQENVMYLLCREGVVPTYEVDGELRIKRADLIAYYREETKIRERLRRDPFIQAMNALNDELMDAGLY</sequence>
<evidence type="ECO:0008006" key="3">
    <source>
        <dbReference type="Google" id="ProtNLM"/>
    </source>
</evidence>
<dbReference type="AlphaFoldDB" id="A0A139SQM4"/>
<evidence type="ECO:0000313" key="2">
    <source>
        <dbReference type="Proteomes" id="UP000070058"/>
    </source>
</evidence>
<proteinExistence type="predicted"/>
<accession>A0A139SQM4</accession>
<evidence type="ECO:0000313" key="1">
    <source>
        <dbReference type="EMBL" id="KXU36837.1"/>
    </source>
</evidence>
<organism evidence="1 2">
    <name type="scientific">Cephaloticoccus primus</name>
    <dbReference type="NCBI Taxonomy" id="1548207"/>
    <lineage>
        <taxon>Bacteria</taxon>
        <taxon>Pseudomonadati</taxon>
        <taxon>Verrucomicrobiota</taxon>
        <taxon>Opitutia</taxon>
        <taxon>Opitutales</taxon>
        <taxon>Opitutaceae</taxon>
        <taxon>Cephaloticoccus</taxon>
    </lineage>
</organism>
<dbReference type="RefSeq" id="WP_068629221.1">
    <property type="nucleotide sequence ID" value="NZ_LSZQ01000028.1"/>
</dbReference>